<gene>
    <name evidence="1" type="ORF">NPIL_169811</name>
</gene>
<keyword evidence="2" id="KW-1185">Reference proteome</keyword>
<evidence type="ECO:0000313" key="2">
    <source>
        <dbReference type="Proteomes" id="UP000887013"/>
    </source>
</evidence>
<proteinExistence type="predicted"/>
<dbReference type="AlphaFoldDB" id="A0A8X6MEF3"/>
<protein>
    <submittedName>
        <fullName evidence="1">Uncharacterized protein</fullName>
    </submittedName>
</protein>
<dbReference type="EMBL" id="BMAW01045577">
    <property type="protein sequence ID" value="GFS50775.1"/>
    <property type="molecule type" value="Genomic_DNA"/>
</dbReference>
<accession>A0A8X6MEF3</accession>
<evidence type="ECO:0000313" key="1">
    <source>
        <dbReference type="EMBL" id="GFS50775.1"/>
    </source>
</evidence>
<comment type="caution">
    <text evidence="1">The sequence shown here is derived from an EMBL/GenBank/DDBJ whole genome shotgun (WGS) entry which is preliminary data.</text>
</comment>
<name>A0A8X6MEF3_NEPPI</name>
<organism evidence="1 2">
    <name type="scientific">Nephila pilipes</name>
    <name type="common">Giant wood spider</name>
    <name type="synonym">Nephila maculata</name>
    <dbReference type="NCBI Taxonomy" id="299642"/>
    <lineage>
        <taxon>Eukaryota</taxon>
        <taxon>Metazoa</taxon>
        <taxon>Ecdysozoa</taxon>
        <taxon>Arthropoda</taxon>
        <taxon>Chelicerata</taxon>
        <taxon>Arachnida</taxon>
        <taxon>Araneae</taxon>
        <taxon>Araneomorphae</taxon>
        <taxon>Entelegynae</taxon>
        <taxon>Araneoidea</taxon>
        <taxon>Nephilidae</taxon>
        <taxon>Nephila</taxon>
    </lineage>
</organism>
<dbReference type="Proteomes" id="UP000887013">
    <property type="component" value="Unassembled WGS sequence"/>
</dbReference>
<reference evidence="1" key="1">
    <citation type="submission" date="2020-08" db="EMBL/GenBank/DDBJ databases">
        <title>Multicomponent nature underlies the extraordinary mechanical properties of spider dragline silk.</title>
        <authorList>
            <person name="Kono N."/>
            <person name="Nakamura H."/>
            <person name="Mori M."/>
            <person name="Yoshida Y."/>
            <person name="Ohtoshi R."/>
            <person name="Malay A.D."/>
            <person name="Moran D.A.P."/>
            <person name="Tomita M."/>
            <person name="Numata K."/>
            <person name="Arakawa K."/>
        </authorList>
    </citation>
    <scope>NUCLEOTIDE SEQUENCE</scope>
</reference>
<sequence length="97" mass="10887">MTLGITGFSCEPVSLYAPMCSFGTRIHAEIEERTTGRFGVLNSLKSEQAVTNLKNSRSSQILLYSQRTCSFNHHIPTSKMYLYRIMLYLGDETGSLS</sequence>